<accession>A0ABQ0L061</accession>
<reference evidence="1" key="1">
    <citation type="submission" date="2014-09" db="EMBL/GenBank/DDBJ databases">
        <title>Genome sequence of the luminous mushroom Mycena chlorophos for searching fungal bioluminescence genes.</title>
        <authorList>
            <person name="Tanaka Y."/>
            <person name="Kasuga D."/>
            <person name="Oba Y."/>
            <person name="Hase S."/>
            <person name="Sato K."/>
            <person name="Oba Y."/>
            <person name="Sakakibara Y."/>
        </authorList>
    </citation>
    <scope>NUCLEOTIDE SEQUENCE</scope>
</reference>
<protein>
    <submittedName>
        <fullName evidence="1">Uncharacterized protein</fullName>
    </submittedName>
</protein>
<sequence>MTISGKFVPVAAEKMDKRDVHLSLSPSTTTALCLHCYPFPQTPFTTTHNALLLDYHLFRRCRCPRRAAADDPDALRARLVLFAVGLTAIRPNARCVHKLHGSFFDTRASSCYIAAILLSRLDTLRLSHPRLIATALTRGCTVPVAPPAQSRLCVRIGVLLCIVARKPSPTI</sequence>
<organism evidence="1 2">
    <name type="scientific">Mycena chlorophos</name>
    <name type="common">Agaric fungus</name>
    <name type="synonym">Agaricus chlorophos</name>
    <dbReference type="NCBI Taxonomy" id="658473"/>
    <lineage>
        <taxon>Eukaryota</taxon>
        <taxon>Fungi</taxon>
        <taxon>Dikarya</taxon>
        <taxon>Basidiomycota</taxon>
        <taxon>Agaricomycotina</taxon>
        <taxon>Agaricomycetes</taxon>
        <taxon>Agaricomycetidae</taxon>
        <taxon>Agaricales</taxon>
        <taxon>Marasmiineae</taxon>
        <taxon>Mycenaceae</taxon>
        <taxon>Mycena</taxon>
    </lineage>
</organism>
<evidence type="ECO:0000313" key="1">
    <source>
        <dbReference type="EMBL" id="GAT44536.1"/>
    </source>
</evidence>
<gene>
    <name evidence="1" type="ORF">MCHLO_02151</name>
</gene>
<proteinExistence type="predicted"/>
<keyword evidence="2" id="KW-1185">Reference proteome</keyword>
<dbReference type="Proteomes" id="UP000815677">
    <property type="component" value="Unassembled WGS sequence"/>
</dbReference>
<name>A0ABQ0L061_MYCCL</name>
<evidence type="ECO:0000313" key="2">
    <source>
        <dbReference type="Proteomes" id="UP000815677"/>
    </source>
</evidence>
<dbReference type="EMBL" id="DF839787">
    <property type="protein sequence ID" value="GAT44536.1"/>
    <property type="molecule type" value="Genomic_DNA"/>
</dbReference>